<dbReference type="EMBL" id="JANQDL010000064">
    <property type="protein sequence ID" value="MDH6063922.1"/>
    <property type="molecule type" value="Genomic_DNA"/>
</dbReference>
<evidence type="ECO:0000256" key="1">
    <source>
        <dbReference type="ARBA" id="ARBA00022603"/>
    </source>
</evidence>
<name>A0AA43GYD6_9CYAN</name>
<dbReference type="AlphaFoldDB" id="A0AA43GYD6"/>
<evidence type="ECO:0000256" key="6">
    <source>
        <dbReference type="RuleBase" id="RU000416"/>
    </source>
</evidence>
<reference evidence="9 10" key="1">
    <citation type="journal article" date="2023" name="J. Phycol.">
        <title>Chrysosporum ovalisporum is synonymous with the true-branching cyanobacterium Umezakia natans (Nostocales/Aphanizomenonaceae).</title>
        <authorList>
            <person name="McGregor G.B."/>
            <person name="Sendall B.C."/>
            <person name="Niiyama Y."/>
            <person name="Tuji A."/>
            <person name="Willis A."/>
        </authorList>
    </citation>
    <scope>NUCLEOTIDE SEQUENCE [LARGE SCALE GENOMIC DNA]</scope>
    <source>
        <strain evidence="9 10">FSS-62</strain>
    </source>
</reference>
<dbReference type="CDD" id="cd00315">
    <property type="entry name" value="Cyt_C5_DNA_methylase"/>
    <property type="match status" value="1"/>
</dbReference>
<evidence type="ECO:0000313" key="10">
    <source>
        <dbReference type="Proteomes" id="UP001159370"/>
    </source>
</evidence>
<keyword evidence="3 5" id="KW-0949">S-adenosyl-L-methionine</keyword>
<dbReference type="InterPro" id="IPR050390">
    <property type="entry name" value="C5-Methyltransferase"/>
</dbReference>
<feature type="region of interest" description="Disordered" evidence="8">
    <location>
        <begin position="222"/>
        <end position="242"/>
    </location>
</feature>
<dbReference type="Gene3D" id="3.90.120.10">
    <property type="entry name" value="DNA Methylase, subunit A, domain 2"/>
    <property type="match status" value="1"/>
</dbReference>
<evidence type="ECO:0000256" key="7">
    <source>
        <dbReference type="RuleBase" id="RU000417"/>
    </source>
</evidence>
<dbReference type="RefSeq" id="WP_280657499.1">
    <property type="nucleotide sequence ID" value="NZ_JANQDL010000064.1"/>
</dbReference>
<gene>
    <name evidence="9" type="ORF">NWP23_09110</name>
</gene>
<comment type="caution">
    <text evidence="9">The sequence shown here is derived from an EMBL/GenBank/DDBJ whole genome shotgun (WGS) entry which is preliminary data.</text>
</comment>
<comment type="similarity">
    <text evidence="5 6">Belongs to the class I-like SAM-binding methyltransferase superfamily. C5-methyltransferase family.</text>
</comment>
<dbReference type="InterPro" id="IPR029063">
    <property type="entry name" value="SAM-dependent_MTases_sf"/>
</dbReference>
<evidence type="ECO:0000256" key="2">
    <source>
        <dbReference type="ARBA" id="ARBA00022679"/>
    </source>
</evidence>
<dbReference type="PANTHER" id="PTHR10629">
    <property type="entry name" value="CYTOSINE-SPECIFIC METHYLTRANSFERASE"/>
    <property type="match status" value="1"/>
</dbReference>
<evidence type="ECO:0000256" key="4">
    <source>
        <dbReference type="ARBA" id="ARBA00022747"/>
    </source>
</evidence>
<feature type="active site" evidence="5">
    <location>
        <position position="76"/>
    </location>
</feature>
<dbReference type="GO" id="GO:0009307">
    <property type="term" value="P:DNA restriction-modification system"/>
    <property type="evidence" value="ECO:0007669"/>
    <property type="project" value="UniProtKB-KW"/>
</dbReference>
<dbReference type="PROSITE" id="PS00094">
    <property type="entry name" value="C5_MTASE_1"/>
    <property type="match status" value="1"/>
</dbReference>
<dbReference type="PROSITE" id="PS00095">
    <property type="entry name" value="C5_MTASE_2"/>
    <property type="match status" value="1"/>
</dbReference>
<dbReference type="GO" id="GO:0032259">
    <property type="term" value="P:methylation"/>
    <property type="evidence" value="ECO:0007669"/>
    <property type="project" value="UniProtKB-KW"/>
</dbReference>
<keyword evidence="1 5" id="KW-0489">Methyltransferase</keyword>
<keyword evidence="2 5" id="KW-0808">Transferase</keyword>
<keyword evidence="4" id="KW-0680">Restriction system</keyword>
<dbReference type="InterPro" id="IPR018117">
    <property type="entry name" value="C5_DNA_meth_AS"/>
</dbReference>
<accession>A0AA43GYD6</accession>
<dbReference type="PROSITE" id="PS51679">
    <property type="entry name" value="SAM_MT_C5"/>
    <property type="match status" value="1"/>
</dbReference>
<dbReference type="Gene3D" id="3.40.50.150">
    <property type="entry name" value="Vaccinia Virus protein VP39"/>
    <property type="match status" value="1"/>
</dbReference>
<evidence type="ECO:0000256" key="8">
    <source>
        <dbReference type="SAM" id="MobiDB-lite"/>
    </source>
</evidence>
<dbReference type="EC" id="2.1.1.37" evidence="7"/>
<comment type="catalytic activity">
    <reaction evidence="7">
        <text>a 2'-deoxycytidine in DNA + S-adenosyl-L-methionine = a 5-methyl-2'-deoxycytidine in DNA + S-adenosyl-L-homocysteine + H(+)</text>
        <dbReference type="Rhea" id="RHEA:13681"/>
        <dbReference type="Rhea" id="RHEA-COMP:11369"/>
        <dbReference type="Rhea" id="RHEA-COMP:11370"/>
        <dbReference type="ChEBI" id="CHEBI:15378"/>
        <dbReference type="ChEBI" id="CHEBI:57856"/>
        <dbReference type="ChEBI" id="CHEBI:59789"/>
        <dbReference type="ChEBI" id="CHEBI:85452"/>
        <dbReference type="ChEBI" id="CHEBI:85454"/>
        <dbReference type="EC" id="2.1.1.37"/>
    </reaction>
</comment>
<dbReference type="GO" id="GO:0003886">
    <property type="term" value="F:DNA (cytosine-5-)-methyltransferase activity"/>
    <property type="evidence" value="ECO:0007669"/>
    <property type="project" value="UniProtKB-EC"/>
</dbReference>
<dbReference type="SUPFAM" id="SSF53335">
    <property type="entry name" value="S-adenosyl-L-methionine-dependent methyltransferases"/>
    <property type="match status" value="1"/>
</dbReference>
<dbReference type="PANTHER" id="PTHR10629:SF52">
    <property type="entry name" value="DNA (CYTOSINE-5)-METHYLTRANSFERASE 1"/>
    <property type="match status" value="1"/>
</dbReference>
<dbReference type="InterPro" id="IPR001525">
    <property type="entry name" value="C5_MeTfrase"/>
</dbReference>
<evidence type="ECO:0000313" key="9">
    <source>
        <dbReference type="EMBL" id="MDH6063922.1"/>
    </source>
</evidence>
<dbReference type="Pfam" id="PF00145">
    <property type="entry name" value="DNA_methylase"/>
    <property type="match status" value="1"/>
</dbReference>
<dbReference type="PRINTS" id="PR00105">
    <property type="entry name" value="C5METTRFRASE"/>
</dbReference>
<protein>
    <recommendedName>
        <fullName evidence="7">Cytosine-specific methyltransferase</fullName>
        <ecNumber evidence="7">2.1.1.37</ecNumber>
    </recommendedName>
</protein>
<evidence type="ECO:0000256" key="3">
    <source>
        <dbReference type="ARBA" id="ARBA00022691"/>
    </source>
</evidence>
<sequence length="319" mass="35785">MKIIDFFSGCGGMSLGFQNAGYEILAAFDNWKPALEVYRKNFANHTAFDIDLSEFNGDASFFSTFNPEMIIGGAPCQDFSSAGKRDESIGRADLTIIFAQIIKAVSPKWFVSENVDRAVTSKAYVKAKNTLREAGYALTEKVLNASFCGVPQARKRLFLIGELNGVENGLDYFLEKKLSHKPMCLRDYFGNSLGINHYYRHPRSYQRRGVFSIDEPSPTIRGVNRPVPPKYVNHPGDTSPVTEELRPLTTKERSMIQTFPKDFIFEGTKADLEQMIGNAVPVKMAEYVGNCISEYVHCKTISSTTANFEKYSQLSFSFV</sequence>
<dbReference type="InterPro" id="IPR031303">
    <property type="entry name" value="C5_meth_CS"/>
</dbReference>
<proteinExistence type="inferred from homology"/>
<evidence type="ECO:0000256" key="5">
    <source>
        <dbReference type="PROSITE-ProRule" id="PRU01016"/>
    </source>
</evidence>
<organism evidence="9 10">
    <name type="scientific">Umezakia ovalisporum FSS-62</name>
    <dbReference type="NCBI Taxonomy" id="2971776"/>
    <lineage>
        <taxon>Bacteria</taxon>
        <taxon>Bacillati</taxon>
        <taxon>Cyanobacteriota</taxon>
        <taxon>Cyanophyceae</taxon>
        <taxon>Nostocales</taxon>
        <taxon>Nodulariaceae</taxon>
        <taxon>Umezakia</taxon>
    </lineage>
</organism>
<dbReference type="Proteomes" id="UP001159370">
    <property type="component" value="Unassembled WGS sequence"/>
</dbReference>
<dbReference type="NCBIfam" id="TIGR00675">
    <property type="entry name" value="dcm"/>
    <property type="match status" value="1"/>
</dbReference>